<dbReference type="GO" id="GO:0008194">
    <property type="term" value="F:UDP-glycosyltransferase activity"/>
    <property type="evidence" value="ECO:0007669"/>
    <property type="project" value="InterPro"/>
</dbReference>
<dbReference type="OrthoDB" id="3253247at2"/>
<gene>
    <name evidence="3" type="ORF">FH608_028565</name>
</gene>
<evidence type="ECO:0000313" key="4">
    <source>
        <dbReference type="Proteomes" id="UP000312512"/>
    </source>
</evidence>
<evidence type="ECO:0000313" key="3">
    <source>
        <dbReference type="EMBL" id="KAB8191906.1"/>
    </source>
</evidence>
<dbReference type="Gene3D" id="3.40.50.2000">
    <property type="entry name" value="Glycogen Phosphorylase B"/>
    <property type="match status" value="2"/>
</dbReference>
<dbReference type="PANTHER" id="PTHR48050">
    <property type="entry name" value="STEROL 3-BETA-GLUCOSYLTRANSFERASE"/>
    <property type="match status" value="1"/>
</dbReference>
<dbReference type="Pfam" id="PF03033">
    <property type="entry name" value="Glyco_transf_28"/>
    <property type="match status" value="1"/>
</dbReference>
<dbReference type="PANTHER" id="PTHR48050:SF13">
    <property type="entry name" value="STEROL 3-BETA-GLUCOSYLTRANSFERASE UGT80A2"/>
    <property type="match status" value="1"/>
</dbReference>
<dbReference type="GO" id="GO:0033072">
    <property type="term" value="P:vancomycin biosynthetic process"/>
    <property type="evidence" value="ECO:0007669"/>
    <property type="project" value="UniProtKB-ARBA"/>
</dbReference>
<feature type="domain" description="Glycosyltransferase family 28 N-terminal" evidence="1">
    <location>
        <begin position="3"/>
        <end position="115"/>
    </location>
</feature>
<feature type="domain" description="Erythromycin biosynthesis protein CIII-like C-terminal" evidence="2">
    <location>
        <begin position="301"/>
        <end position="406"/>
    </location>
</feature>
<proteinExistence type="predicted"/>
<dbReference type="AlphaFoldDB" id="A0A5C4W4K8"/>
<dbReference type="FunFam" id="3.40.50.2000:FF:000009">
    <property type="entry name" value="Sterol 3-beta-glucosyltransferase UGT80A2"/>
    <property type="match status" value="1"/>
</dbReference>
<dbReference type="InterPro" id="IPR002213">
    <property type="entry name" value="UDP_glucos_trans"/>
</dbReference>
<dbReference type="InterPro" id="IPR004276">
    <property type="entry name" value="GlycoTrans_28_N"/>
</dbReference>
<keyword evidence="4" id="KW-1185">Reference proteome</keyword>
<reference evidence="3 4" key="1">
    <citation type="submission" date="2019-10" db="EMBL/GenBank/DDBJ databases">
        <title>Nonomuraea sp. nov., isolated from Phyllanthus amarus.</title>
        <authorList>
            <person name="Klykleung N."/>
            <person name="Tanasupawat S."/>
        </authorList>
    </citation>
    <scope>NUCLEOTIDE SEQUENCE [LARGE SCALE GENOMIC DNA]</scope>
    <source>
        <strain evidence="3 4">PA1-10</strain>
    </source>
</reference>
<protein>
    <submittedName>
        <fullName evidence="3">Glycosyltransferase</fullName>
    </submittedName>
</protein>
<accession>A0A5C4W4K8</accession>
<dbReference type="GO" id="GO:0016758">
    <property type="term" value="F:hexosyltransferase activity"/>
    <property type="evidence" value="ECO:0007669"/>
    <property type="project" value="InterPro"/>
</dbReference>
<evidence type="ECO:0000259" key="1">
    <source>
        <dbReference type="Pfam" id="PF03033"/>
    </source>
</evidence>
<dbReference type="CDD" id="cd03784">
    <property type="entry name" value="GT1_Gtf-like"/>
    <property type="match status" value="1"/>
</dbReference>
<dbReference type="GO" id="GO:0005975">
    <property type="term" value="P:carbohydrate metabolic process"/>
    <property type="evidence" value="ECO:0007669"/>
    <property type="project" value="InterPro"/>
</dbReference>
<sequence>MKVLILTHGTRGDVQPYAALALALKRAGHDAVLAAPAAMAGLATPHGIAFAPVHDGPNTLVDDPGLRQAIETNYRGLRGKKIALRVMRRTKPLMAAVFGDMADVVVDGAGQGADLVVHAPGVPGRHLAERLGVPAVLATLQPVWVPTAAFRNPMLPLPLPRALNRASYLPVRLMLRSFGGIVDDLRERLELPRRRGRHDILRRPDGGPATVLQGFSPHLLPGEPDYPAWVHTTGFWFLPAPPGWTPPAKLAAFLADGPAPVYVGFGSMAGTDPARVGRVVAQAVRLSGVRAVLASGWGGMRVENLPEGVFPLEQAPHDWLFPRMAAIVHHGGSGTTGAALAAGRPQVICPFVADQPFWAARAHAAGIAVPPQPQRRLTPDALAAAIRLAATDPRPAATAADLGSRVRAEDGTGRAVAILESLS</sequence>
<dbReference type="InterPro" id="IPR010610">
    <property type="entry name" value="EryCIII-like_C"/>
</dbReference>
<keyword evidence="3" id="KW-0808">Transferase</keyword>
<name>A0A5C4W4K8_9ACTN</name>
<organism evidence="3 4">
    <name type="scientific">Nonomuraea phyllanthi</name>
    <dbReference type="NCBI Taxonomy" id="2219224"/>
    <lineage>
        <taxon>Bacteria</taxon>
        <taxon>Bacillati</taxon>
        <taxon>Actinomycetota</taxon>
        <taxon>Actinomycetes</taxon>
        <taxon>Streptosporangiales</taxon>
        <taxon>Streptosporangiaceae</taxon>
        <taxon>Nonomuraea</taxon>
    </lineage>
</organism>
<dbReference type="Pfam" id="PF06722">
    <property type="entry name" value="EryCIII-like_C"/>
    <property type="match status" value="1"/>
</dbReference>
<dbReference type="SUPFAM" id="SSF53756">
    <property type="entry name" value="UDP-Glycosyltransferase/glycogen phosphorylase"/>
    <property type="match status" value="1"/>
</dbReference>
<dbReference type="InterPro" id="IPR050426">
    <property type="entry name" value="Glycosyltransferase_28"/>
</dbReference>
<dbReference type="Proteomes" id="UP000312512">
    <property type="component" value="Unassembled WGS sequence"/>
</dbReference>
<dbReference type="EMBL" id="VDLX02000011">
    <property type="protein sequence ID" value="KAB8191906.1"/>
    <property type="molecule type" value="Genomic_DNA"/>
</dbReference>
<dbReference type="RefSeq" id="WP_139633702.1">
    <property type="nucleotide sequence ID" value="NZ_VDLX02000011.1"/>
</dbReference>
<comment type="caution">
    <text evidence="3">The sequence shown here is derived from an EMBL/GenBank/DDBJ whole genome shotgun (WGS) entry which is preliminary data.</text>
</comment>
<evidence type="ECO:0000259" key="2">
    <source>
        <dbReference type="Pfam" id="PF06722"/>
    </source>
</evidence>